<protein>
    <submittedName>
        <fullName evidence="1">PilZ domain-containing protein</fullName>
    </submittedName>
</protein>
<proteinExistence type="predicted"/>
<dbReference type="EMBL" id="JAEPCM010000326">
    <property type="protein sequence ID" value="MCG7946585.1"/>
    <property type="molecule type" value="Genomic_DNA"/>
</dbReference>
<organism evidence="1 2">
    <name type="scientific">Candidatus Thiodiazotropha taylori</name>
    <dbReference type="NCBI Taxonomy" id="2792791"/>
    <lineage>
        <taxon>Bacteria</taxon>
        <taxon>Pseudomonadati</taxon>
        <taxon>Pseudomonadota</taxon>
        <taxon>Gammaproteobacteria</taxon>
        <taxon>Chromatiales</taxon>
        <taxon>Sedimenticolaceae</taxon>
        <taxon>Candidatus Thiodiazotropha</taxon>
    </lineage>
</organism>
<dbReference type="Gene3D" id="2.40.10.220">
    <property type="entry name" value="predicted glycosyltransferase like domains"/>
    <property type="match status" value="1"/>
</dbReference>
<comment type="caution">
    <text evidence="1">The sequence shown here is derived from an EMBL/GenBank/DDBJ whole genome shotgun (WGS) entry which is preliminary data.</text>
</comment>
<dbReference type="Pfam" id="PF07238">
    <property type="entry name" value="PilZ"/>
    <property type="match status" value="1"/>
</dbReference>
<evidence type="ECO:0000313" key="2">
    <source>
        <dbReference type="Proteomes" id="UP000886667"/>
    </source>
</evidence>
<dbReference type="Proteomes" id="UP000886667">
    <property type="component" value="Unassembled WGS sequence"/>
</dbReference>
<name>A0A9E4P0K5_9GAMM</name>
<reference evidence="1" key="1">
    <citation type="journal article" date="2021" name="Proc. Natl. Acad. Sci. U.S.A.">
        <title>Global biogeography of chemosynthetic symbionts reveals both localized and globally distributed symbiont groups. .</title>
        <authorList>
            <person name="Osvatic J.T."/>
            <person name="Wilkins L.G.E."/>
            <person name="Leibrecht L."/>
            <person name="Leray M."/>
            <person name="Zauner S."/>
            <person name="Polzin J."/>
            <person name="Camacho Y."/>
            <person name="Gros O."/>
            <person name="van Gils J.A."/>
            <person name="Eisen J.A."/>
            <person name="Petersen J.M."/>
            <person name="Yuen B."/>
        </authorList>
    </citation>
    <scope>NUCLEOTIDE SEQUENCE</scope>
    <source>
        <strain evidence="1">MAGclacostrist064TRANS</strain>
    </source>
</reference>
<dbReference type="SUPFAM" id="SSF141371">
    <property type="entry name" value="PilZ domain-like"/>
    <property type="match status" value="1"/>
</dbReference>
<gene>
    <name evidence="1" type="ORF">JAZ07_09615</name>
</gene>
<accession>A0A9E4P0K5</accession>
<dbReference type="GO" id="GO:0035438">
    <property type="term" value="F:cyclic-di-GMP binding"/>
    <property type="evidence" value="ECO:0007669"/>
    <property type="project" value="InterPro"/>
</dbReference>
<dbReference type="InterPro" id="IPR009875">
    <property type="entry name" value="PilZ_domain"/>
</dbReference>
<sequence>MQEQRQSPRKVADQVLEIQDQVTGNTLGRIVNISAEGFMLLSQEPMLIGTVYQLNLLDPSSQETQKPVAFSAEAVWSTEASHPESFWSGFRITEISSDDVIYIDRLILEWNSEQFS</sequence>
<evidence type="ECO:0000313" key="1">
    <source>
        <dbReference type="EMBL" id="MCG7946585.1"/>
    </source>
</evidence>
<dbReference type="AlphaFoldDB" id="A0A9E4P0K5"/>